<evidence type="ECO:0000256" key="2">
    <source>
        <dbReference type="SAM" id="Phobius"/>
    </source>
</evidence>
<dbReference type="AlphaFoldDB" id="A0A0K0EN23"/>
<reference evidence="4" key="1">
    <citation type="submission" date="2015-08" db="UniProtKB">
        <authorList>
            <consortium name="WormBaseParasite"/>
        </authorList>
    </citation>
    <scope>IDENTIFICATION</scope>
</reference>
<keyword evidence="2" id="KW-0472">Membrane</keyword>
<dbReference type="WBParaSite" id="SSTP_0001086100.1">
    <property type="protein sequence ID" value="SSTP_0001086100.1"/>
    <property type="gene ID" value="SSTP_0001086100"/>
</dbReference>
<evidence type="ECO:0000313" key="5">
    <source>
        <dbReference type="WBParaSite" id="TCONS_00000287.p1"/>
    </source>
</evidence>
<evidence type="ECO:0000313" key="3">
    <source>
        <dbReference type="Proteomes" id="UP000035681"/>
    </source>
</evidence>
<feature type="compositionally biased region" description="Low complexity" evidence="1">
    <location>
        <begin position="211"/>
        <end position="221"/>
    </location>
</feature>
<dbReference type="Proteomes" id="UP000035681">
    <property type="component" value="Unplaced"/>
</dbReference>
<feature type="transmembrane region" description="Helical" evidence="2">
    <location>
        <begin position="12"/>
        <end position="32"/>
    </location>
</feature>
<sequence length="241" mass="26311">MYHLTPASITLFVLQILASIASFGFVVVGPYFKSYNKDFRNEGLQNYSQYTTTHLGKWGEYKVPEMYVPVIFIPLAIFFPFLGMFLIRNCLRKNLSSMGKIVLLTVTVALYIINGLSIHFGARNISLSVKDTLHIGWLVAAGLNWLAVIFIILNIISIRCCEIPANKRKQMGLDSDNSSSSSNLSGSLSGSMSSSQGSLSKSGSKSKSKTGSKLGSKSSLSNRPDSSKLGFADTSKNNNIQ</sequence>
<organism evidence="4">
    <name type="scientific">Strongyloides stercoralis</name>
    <name type="common">Threadworm</name>
    <dbReference type="NCBI Taxonomy" id="6248"/>
    <lineage>
        <taxon>Eukaryota</taxon>
        <taxon>Metazoa</taxon>
        <taxon>Ecdysozoa</taxon>
        <taxon>Nematoda</taxon>
        <taxon>Chromadorea</taxon>
        <taxon>Rhabditida</taxon>
        <taxon>Tylenchina</taxon>
        <taxon>Panagrolaimomorpha</taxon>
        <taxon>Strongyloidoidea</taxon>
        <taxon>Strongyloididae</taxon>
        <taxon>Strongyloides</taxon>
    </lineage>
</organism>
<protein>
    <submittedName>
        <fullName evidence="4 5">Integral membrane protein</fullName>
    </submittedName>
</protein>
<feature type="transmembrane region" description="Helical" evidence="2">
    <location>
        <begin position="99"/>
        <end position="122"/>
    </location>
</feature>
<feature type="region of interest" description="Disordered" evidence="1">
    <location>
        <begin position="172"/>
        <end position="241"/>
    </location>
</feature>
<name>A0A0K0EN23_STRER</name>
<evidence type="ECO:0000313" key="4">
    <source>
        <dbReference type="WBParaSite" id="SSTP_0001086100.1"/>
    </source>
</evidence>
<keyword evidence="2" id="KW-1133">Transmembrane helix</keyword>
<evidence type="ECO:0000256" key="1">
    <source>
        <dbReference type="SAM" id="MobiDB-lite"/>
    </source>
</evidence>
<feature type="transmembrane region" description="Helical" evidence="2">
    <location>
        <begin position="66"/>
        <end position="87"/>
    </location>
</feature>
<keyword evidence="3" id="KW-1185">Reference proteome</keyword>
<feature type="transmembrane region" description="Helical" evidence="2">
    <location>
        <begin position="134"/>
        <end position="161"/>
    </location>
</feature>
<dbReference type="WBParaSite" id="TCONS_00000287.p1">
    <property type="protein sequence ID" value="TCONS_00000287.p1"/>
    <property type="gene ID" value="XLOC_000296"/>
</dbReference>
<proteinExistence type="predicted"/>
<feature type="compositionally biased region" description="Low complexity" evidence="1">
    <location>
        <begin position="172"/>
        <end position="203"/>
    </location>
</feature>
<accession>A0A0K0EN23</accession>
<keyword evidence="2" id="KW-0812">Transmembrane</keyword>